<organism evidence="1">
    <name type="scientific">marine sediment metagenome</name>
    <dbReference type="NCBI Taxonomy" id="412755"/>
    <lineage>
        <taxon>unclassified sequences</taxon>
        <taxon>metagenomes</taxon>
        <taxon>ecological metagenomes</taxon>
    </lineage>
</organism>
<dbReference type="AlphaFoldDB" id="A0A0F9J8V9"/>
<protein>
    <submittedName>
        <fullName evidence="1">Uncharacterized protein</fullName>
    </submittedName>
</protein>
<comment type="caution">
    <text evidence="1">The sequence shown here is derived from an EMBL/GenBank/DDBJ whole genome shotgun (WGS) entry which is preliminary data.</text>
</comment>
<accession>A0A0F9J8V9</accession>
<proteinExistence type="predicted"/>
<sequence length="209" mass="23387">INFTTLIEVKPPADSAPAEGWEVVGYDVCYTDSGYGKGRSLELHGEPPYGPHRTLISAVPLIRQSEADRKLADAAVVNNKYSELIGKHSLEAAKAKGALAEAEARVKPLESALAHSRRVIALETKRADQSDSYMQGRRDCFKENHPRIRDESDSCYRTLLEEYNKLQEGAVEKATDYRTLVEGVRKLITRLPFPYADELRTLLDREVKG</sequence>
<reference evidence="1" key="1">
    <citation type="journal article" date="2015" name="Nature">
        <title>Complex archaea that bridge the gap between prokaryotes and eukaryotes.</title>
        <authorList>
            <person name="Spang A."/>
            <person name="Saw J.H."/>
            <person name="Jorgensen S.L."/>
            <person name="Zaremba-Niedzwiedzka K."/>
            <person name="Martijn J."/>
            <person name="Lind A.E."/>
            <person name="van Eijk R."/>
            <person name="Schleper C."/>
            <person name="Guy L."/>
            <person name="Ettema T.J."/>
        </authorList>
    </citation>
    <scope>NUCLEOTIDE SEQUENCE</scope>
</reference>
<name>A0A0F9J8V9_9ZZZZ</name>
<feature type="non-terminal residue" evidence="1">
    <location>
        <position position="1"/>
    </location>
</feature>
<evidence type="ECO:0000313" key="1">
    <source>
        <dbReference type="EMBL" id="KKL95567.1"/>
    </source>
</evidence>
<dbReference type="EMBL" id="LAZR01018643">
    <property type="protein sequence ID" value="KKL95567.1"/>
    <property type="molecule type" value="Genomic_DNA"/>
</dbReference>
<gene>
    <name evidence="1" type="ORF">LCGC14_1853220</name>
</gene>